<name>A0AAD9H074_9STRA</name>
<protein>
    <submittedName>
        <fullName evidence="5">L-allo-threonine aldolase</fullName>
    </submittedName>
</protein>
<evidence type="ECO:0000256" key="3">
    <source>
        <dbReference type="ARBA" id="ARBA00022898"/>
    </source>
</evidence>
<dbReference type="GO" id="GO:0005829">
    <property type="term" value="C:cytosol"/>
    <property type="evidence" value="ECO:0007669"/>
    <property type="project" value="TreeGrafter"/>
</dbReference>
<evidence type="ECO:0000256" key="2">
    <source>
        <dbReference type="ARBA" id="ARBA00006966"/>
    </source>
</evidence>
<sequence length="87" mass="9417">MTKMARAVVNFLSDTVTCPNATMRQAIATAKVGDAVFGADPSVNLLEKVAAERLGKAAALYVPSYGKRLPIEHKWILSLTSCMFVFL</sequence>
<dbReference type="PANTHER" id="PTHR48097">
    <property type="entry name" value="L-THREONINE ALDOLASE-RELATED"/>
    <property type="match status" value="1"/>
</dbReference>
<comment type="cofactor">
    <cofactor evidence="1">
        <name>pyridoxal 5'-phosphate</name>
        <dbReference type="ChEBI" id="CHEBI:597326"/>
    </cofactor>
</comment>
<dbReference type="AlphaFoldDB" id="A0AAD9H074"/>
<dbReference type="InterPro" id="IPR015421">
    <property type="entry name" value="PyrdxlP-dep_Trfase_major"/>
</dbReference>
<comment type="caution">
    <text evidence="5">The sequence shown here is derived from an EMBL/GenBank/DDBJ whole genome shotgun (WGS) entry which is preliminary data.</text>
</comment>
<keyword evidence="3" id="KW-0663">Pyridoxal phosphate</keyword>
<dbReference type="InterPro" id="IPR001597">
    <property type="entry name" value="ArAA_b-elim_lyase/Thr_aldolase"/>
</dbReference>
<evidence type="ECO:0000256" key="1">
    <source>
        <dbReference type="ARBA" id="ARBA00001933"/>
    </source>
</evidence>
<dbReference type="EMBL" id="JASMQC010000002">
    <property type="protein sequence ID" value="KAK1947503.1"/>
    <property type="molecule type" value="Genomic_DNA"/>
</dbReference>
<comment type="similarity">
    <text evidence="2">Belongs to the threonine aldolase family.</text>
</comment>
<organism evidence="5 6">
    <name type="scientific">Phytophthora citrophthora</name>
    <dbReference type="NCBI Taxonomy" id="4793"/>
    <lineage>
        <taxon>Eukaryota</taxon>
        <taxon>Sar</taxon>
        <taxon>Stramenopiles</taxon>
        <taxon>Oomycota</taxon>
        <taxon>Peronosporomycetes</taxon>
        <taxon>Peronosporales</taxon>
        <taxon>Peronosporaceae</taxon>
        <taxon>Phytophthora</taxon>
    </lineage>
</organism>
<gene>
    <name evidence="5" type="ORF">P3T76_001513</name>
</gene>
<keyword evidence="6" id="KW-1185">Reference proteome</keyword>
<dbReference type="GO" id="GO:0008732">
    <property type="term" value="F:L-allo-threonine aldolase activity"/>
    <property type="evidence" value="ECO:0007669"/>
    <property type="project" value="TreeGrafter"/>
</dbReference>
<evidence type="ECO:0000313" key="5">
    <source>
        <dbReference type="EMBL" id="KAK1947503.1"/>
    </source>
</evidence>
<accession>A0AAD9H074</accession>
<dbReference type="SUPFAM" id="SSF53383">
    <property type="entry name" value="PLP-dependent transferases"/>
    <property type="match status" value="1"/>
</dbReference>
<dbReference type="PANTHER" id="PTHR48097:SF9">
    <property type="entry name" value="L-THREONINE ALDOLASE"/>
    <property type="match status" value="1"/>
</dbReference>
<reference evidence="5" key="1">
    <citation type="submission" date="2023-08" db="EMBL/GenBank/DDBJ databases">
        <title>Reference Genome Resource for the Citrus Pathogen Phytophthora citrophthora.</title>
        <authorList>
            <person name="Moller H."/>
            <person name="Coetzee B."/>
            <person name="Rose L.J."/>
            <person name="Van Niekerk J.M."/>
        </authorList>
    </citation>
    <scope>NUCLEOTIDE SEQUENCE</scope>
    <source>
        <strain evidence="5">STE-U-9442</strain>
    </source>
</reference>
<dbReference type="GO" id="GO:0006567">
    <property type="term" value="P:L-threonine catabolic process"/>
    <property type="evidence" value="ECO:0007669"/>
    <property type="project" value="TreeGrafter"/>
</dbReference>
<proteinExistence type="inferred from homology"/>
<dbReference type="GO" id="GO:0006545">
    <property type="term" value="P:glycine biosynthetic process"/>
    <property type="evidence" value="ECO:0007669"/>
    <property type="project" value="TreeGrafter"/>
</dbReference>
<evidence type="ECO:0000313" key="6">
    <source>
        <dbReference type="Proteomes" id="UP001259832"/>
    </source>
</evidence>
<dbReference type="Proteomes" id="UP001259832">
    <property type="component" value="Unassembled WGS sequence"/>
</dbReference>
<dbReference type="InterPro" id="IPR015424">
    <property type="entry name" value="PyrdxlP-dep_Trfase"/>
</dbReference>
<dbReference type="Gene3D" id="3.40.640.10">
    <property type="entry name" value="Type I PLP-dependent aspartate aminotransferase-like (Major domain)"/>
    <property type="match status" value="1"/>
</dbReference>
<evidence type="ECO:0000259" key="4">
    <source>
        <dbReference type="Pfam" id="PF01212"/>
    </source>
</evidence>
<dbReference type="Pfam" id="PF01212">
    <property type="entry name" value="Beta_elim_lyase"/>
    <property type="match status" value="1"/>
</dbReference>
<feature type="domain" description="Aromatic amino acid beta-eliminating lyase/threonine aldolase" evidence="4">
    <location>
        <begin position="10"/>
        <end position="64"/>
    </location>
</feature>